<evidence type="ECO:0000256" key="6">
    <source>
        <dbReference type="ARBA" id="ARBA00022723"/>
    </source>
</evidence>
<keyword evidence="9" id="KW-0119">Carbohydrate metabolism</keyword>
<dbReference type="Gene3D" id="3.30.310.50">
    <property type="entry name" value="Alpha-D-phosphohexomutase, C-terminal domain"/>
    <property type="match status" value="1"/>
</dbReference>
<evidence type="ECO:0000256" key="1">
    <source>
        <dbReference type="ARBA" id="ARBA00000558"/>
    </source>
</evidence>
<dbReference type="SUPFAM" id="SSF53738">
    <property type="entry name" value="Phosphoglucomutase, first 3 domains"/>
    <property type="match status" value="3"/>
</dbReference>
<dbReference type="GO" id="GO:0046872">
    <property type="term" value="F:metal ion binding"/>
    <property type="evidence" value="ECO:0007669"/>
    <property type="project" value="UniProtKB-KW"/>
</dbReference>
<keyword evidence="6 14" id="KW-0479">Metal-binding</keyword>
<feature type="binding site" evidence="17">
    <location>
        <position position="286"/>
    </location>
    <ligand>
        <name>Mg(2+)</name>
        <dbReference type="ChEBI" id="CHEBI:18420"/>
    </ligand>
</feature>
<evidence type="ECO:0000256" key="7">
    <source>
        <dbReference type="ARBA" id="ARBA00022842"/>
    </source>
</evidence>
<dbReference type="Pfam" id="PF02878">
    <property type="entry name" value="PGM_PMM_I"/>
    <property type="match status" value="2"/>
</dbReference>
<dbReference type="GO" id="GO:0004610">
    <property type="term" value="F:phosphoacetylglucosamine mutase activity"/>
    <property type="evidence" value="ECO:0007669"/>
    <property type="project" value="UniProtKB-UniRule"/>
</dbReference>
<evidence type="ECO:0000256" key="3">
    <source>
        <dbReference type="ARBA" id="ARBA00010231"/>
    </source>
</evidence>
<evidence type="ECO:0000256" key="17">
    <source>
        <dbReference type="PIRSR" id="PIRSR016408-3"/>
    </source>
</evidence>
<dbReference type="InterPro" id="IPR005844">
    <property type="entry name" value="A-D-PHexomutase_a/b/a-I"/>
</dbReference>
<feature type="domain" description="Phosphoacetylglucosamine mutase AMG1" evidence="21">
    <location>
        <begin position="211"/>
        <end position="291"/>
    </location>
</feature>
<evidence type="ECO:0000259" key="18">
    <source>
        <dbReference type="Pfam" id="PF00408"/>
    </source>
</evidence>
<feature type="binding site" evidence="17">
    <location>
        <position position="288"/>
    </location>
    <ligand>
        <name>Mg(2+)</name>
        <dbReference type="ChEBI" id="CHEBI:18420"/>
    </ligand>
</feature>
<evidence type="ECO:0000259" key="21">
    <source>
        <dbReference type="Pfam" id="PF21405"/>
    </source>
</evidence>
<feature type="binding site" evidence="16">
    <location>
        <begin position="379"/>
        <end position="381"/>
    </location>
    <ligand>
        <name>substrate</name>
    </ligand>
</feature>
<protein>
    <recommendedName>
        <fullName evidence="4 14">Phosphoacetylglucosamine mutase</fullName>
        <shortName evidence="14">PAGM</shortName>
        <ecNumber evidence="4 14">5.4.2.3</ecNumber>
    </recommendedName>
    <alternativeName>
        <fullName evidence="12 14">Acetylglucosamine phosphomutase</fullName>
    </alternativeName>
    <alternativeName>
        <fullName evidence="11 14">N-acetylglucosamine-phosphate mutase</fullName>
    </alternativeName>
</protein>
<feature type="binding site" evidence="17">
    <location>
        <position position="284"/>
    </location>
    <ligand>
        <name>Mg(2+)</name>
        <dbReference type="ChEBI" id="CHEBI:18420"/>
    </ligand>
</feature>
<dbReference type="Pfam" id="PF00408">
    <property type="entry name" value="PGM_PMM_IV"/>
    <property type="match status" value="1"/>
</dbReference>
<evidence type="ECO:0000256" key="8">
    <source>
        <dbReference type="ARBA" id="ARBA00023235"/>
    </source>
</evidence>
<dbReference type="FunFam" id="3.40.120.10:FF:000013">
    <property type="entry name" value="Phosphoacetylglucosamine mutase"/>
    <property type="match status" value="1"/>
</dbReference>
<dbReference type="CDD" id="cd03086">
    <property type="entry name" value="PGM3"/>
    <property type="match status" value="1"/>
</dbReference>
<gene>
    <name evidence="22" type="ORF">GGI25_001127</name>
</gene>
<dbReference type="OrthoDB" id="1928at2759"/>
<keyword evidence="10" id="KW-0961">Cell wall biogenesis/degradation</keyword>
<feature type="domain" description="Alpha-D-phosphohexomutase alpha/beta/alpha" evidence="19">
    <location>
        <begin position="123"/>
        <end position="177"/>
    </location>
</feature>
<dbReference type="InterPro" id="IPR036900">
    <property type="entry name" value="A-D-PHexomutase_C_sf"/>
</dbReference>
<evidence type="ECO:0000256" key="13">
    <source>
        <dbReference type="ARBA" id="ARBA00059527"/>
    </source>
</evidence>
<evidence type="ECO:0000256" key="10">
    <source>
        <dbReference type="ARBA" id="ARBA00023316"/>
    </source>
</evidence>
<evidence type="ECO:0000256" key="11">
    <source>
        <dbReference type="ARBA" id="ARBA00031926"/>
    </source>
</evidence>
<dbReference type="EMBL" id="JANBTW010000008">
    <property type="protein sequence ID" value="KAJ2679938.1"/>
    <property type="molecule type" value="Genomic_DNA"/>
</dbReference>
<comment type="function">
    <text evidence="13 14">Catalyzes the conversion of GlcNAc-6-P into GlcNAc-1-P during the synthesis of uridine diphosphate/UDP-GlcNAc, which is a biosynthetic precursor of chitin and also supplies the amino sugars for N-linked oligosaccharides of glycoproteins.</text>
</comment>
<dbReference type="GO" id="GO:0071555">
    <property type="term" value="P:cell wall organization"/>
    <property type="evidence" value="ECO:0007669"/>
    <property type="project" value="UniProtKB-KW"/>
</dbReference>
<feature type="domain" description="Alpha-D-phosphohexomutase alpha/beta/alpha" evidence="19">
    <location>
        <begin position="60"/>
        <end position="90"/>
    </location>
</feature>
<evidence type="ECO:0000256" key="9">
    <source>
        <dbReference type="ARBA" id="ARBA00023277"/>
    </source>
</evidence>
<dbReference type="PANTHER" id="PTHR45955">
    <property type="entry name" value="PHOSPHOACETYLGLUCOSAMINE MUTASE"/>
    <property type="match status" value="1"/>
</dbReference>
<keyword evidence="5" id="KW-0597">Phosphoprotein</keyword>
<dbReference type="Gene3D" id="3.40.120.10">
    <property type="entry name" value="Alpha-D-Glucose-1,6-Bisphosphate, subunit A, domain 3"/>
    <property type="match status" value="2"/>
</dbReference>
<evidence type="ECO:0000259" key="20">
    <source>
        <dbReference type="Pfam" id="PF21404"/>
    </source>
</evidence>
<dbReference type="PIRSF" id="PIRSF016408">
    <property type="entry name" value="PAGM"/>
    <property type="match status" value="1"/>
</dbReference>
<dbReference type="Pfam" id="PF21404">
    <property type="entry name" value="AMG1_III"/>
    <property type="match status" value="1"/>
</dbReference>
<feature type="domain" description="Alpha-D-phosphohexomutase C-terminal" evidence="18">
    <location>
        <begin position="473"/>
        <end position="532"/>
    </location>
</feature>
<evidence type="ECO:0000256" key="15">
    <source>
        <dbReference type="PIRSR" id="PIRSR016408-1"/>
    </source>
</evidence>
<dbReference type="InterPro" id="IPR049022">
    <property type="entry name" value="AMG1_III"/>
</dbReference>
<feature type="binding site" evidence="16">
    <location>
        <begin position="504"/>
        <end position="508"/>
    </location>
    <ligand>
        <name>substrate</name>
    </ligand>
</feature>
<dbReference type="PANTHER" id="PTHR45955:SF1">
    <property type="entry name" value="PHOSPHOACETYLGLUCOSAMINE MUTASE"/>
    <property type="match status" value="1"/>
</dbReference>
<dbReference type="FunFam" id="3.30.310.50:FF:000003">
    <property type="entry name" value="Phosphoacetylglucosamine mutase"/>
    <property type="match status" value="1"/>
</dbReference>
<evidence type="ECO:0000256" key="16">
    <source>
        <dbReference type="PIRSR" id="PIRSR016408-2"/>
    </source>
</evidence>
<evidence type="ECO:0000256" key="4">
    <source>
        <dbReference type="ARBA" id="ARBA00012731"/>
    </source>
</evidence>
<dbReference type="InterPro" id="IPR016055">
    <property type="entry name" value="A-D-PHexomutase_a/b/a-I/II/III"/>
</dbReference>
<dbReference type="EC" id="5.4.2.3" evidence="4 14"/>
<dbReference type="InterPro" id="IPR005843">
    <property type="entry name" value="A-D-PHexomutase_C"/>
</dbReference>
<comment type="cofactor">
    <cofactor evidence="14 17">
        <name>Mg(2+)</name>
        <dbReference type="ChEBI" id="CHEBI:18420"/>
    </cofactor>
    <text evidence="14 17">Binds 1 Mg(2+) ion per subunit.</text>
</comment>
<organism evidence="22 23">
    <name type="scientific">Coemansia spiralis</name>
    <dbReference type="NCBI Taxonomy" id="417178"/>
    <lineage>
        <taxon>Eukaryota</taxon>
        <taxon>Fungi</taxon>
        <taxon>Fungi incertae sedis</taxon>
        <taxon>Zoopagomycota</taxon>
        <taxon>Kickxellomycotina</taxon>
        <taxon>Kickxellomycetes</taxon>
        <taxon>Kickxellales</taxon>
        <taxon>Kickxellaceae</taxon>
        <taxon>Coemansia</taxon>
    </lineage>
</organism>
<evidence type="ECO:0000259" key="19">
    <source>
        <dbReference type="Pfam" id="PF02878"/>
    </source>
</evidence>
<name>A0A9W8GDG6_9FUNG</name>
<dbReference type="InterPro" id="IPR049023">
    <property type="entry name" value="AMG1_II"/>
</dbReference>
<dbReference type="Pfam" id="PF21405">
    <property type="entry name" value="AMG1_II"/>
    <property type="match status" value="1"/>
</dbReference>
<dbReference type="SUPFAM" id="SSF55957">
    <property type="entry name" value="Phosphoglucomutase, C-terminal domain"/>
    <property type="match status" value="1"/>
</dbReference>
<feature type="active site" description="Phosphoserine intermediate" evidence="15">
    <location>
        <position position="68"/>
    </location>
</feature>
<reference evidence="22" key="1">
    <citation type="submission" date="2022-07" db="EMBL/GenBank/DDBJ databases">
        <title>Phylogenomic reconstructions and comparative analyses of Kickxellomycotina fungi.</title>
        <authorList>
            <person name="Reynolds N.K."/>
            <person name="Stajich J.E."/>
            <person name="Barry K."/>
            <person name="Grigoriev I.V."/>
            <person name="Crous P."/>
            <person name="Smith M.E."/>
        </authorList>
    </citation>
    <scope>NUCLEOTIDE SEQUENCE</scope>
    <source>
        <strain evidence="22">NRRL 3115</strain>
    </source>
</reference>
<feature type="domain" description="Phosphoacetylglucosamine mutase AMG1" evidence="20">
    <location>
        <begin position="305"/>
        <end position="443"/>
    </location>
</feature>
<evidence type="ECO:0000256" key="5">
    <source>
        <dbReference type="ARBA" id="ARBA00022553"/>
    </source>
</evidence>
<dbReference type="GO" id="GO:0006048">
    <property type="term" value="P:UDP-N-acetylglucosamine biosynthetic process"/>
    <property type="evidence" value="ECO:0007669"/>
    <property type="project" value="UniProtKB-UniRule"/>
</dbReference>
<keyword evidence="8 14" id="KW-0413">Isomerase</keyword>
<dbReference type="GO" id="GO:0005975">
    <property type="term" value="P:carbohydrate metabolic process"/>
    <property type="evidence" value="ECO:0007669"/>
    <property type="project" value="InterPro"/>
</dbReference>
<feature type="binding site" evidence="16">
    <location>
        <position position="513"/>
    </location>
    <ligand>
        <name>substrate</name>
    </ligand>
</feature>
<evidence type="ECO:0000313" key="23">
    <source>
        <dbReference type="Proteomes" id="UP001151518"/>
    </source>
</evidence>
<evidence type="ECO:0000313" key="22">
    <source>
        <dbReference type="EMBL" id="KAJ2679938.1"/>
    </source>
</evidence>
<dbReference type="FunFam" id="3.40.120.10:FF:000023">
    <property type="entry name" value="Phosphoacetylglucosamine mutase"/>
    <property type="match status" value="1"/>
</dbReference>
<sequence length="550" mass="59390">MTTSAFTKVAEYSGKHPKPADITFAYGTAGFRTIGETLESTVFRVGLLAALRSQSKQGQTIGVMITASHNEERDNGVKLVDPMGEMLQQSWEGYCTSMANAATDDDVVAVLSSIIESEGIDVSIRPKVAYARDTRPSSPLLQAALEDGLAALDVEAINYGIVTTPQLHYFVRCINTADSAAAAYGEPTEAGYNKKYGAAFLRLVEGKPHPSKLYIDAANGVGAPQVRKLAEAINSPYFNIEVCNGDTESLGKLNMGCGADYVKTNQRQPASMTLTPGDRYCSFDGDADRIVYYYADEHGSFHLLDGDKISTLAATYLRDLVSAAGIEDLQVGVVQTAYANGSSTSYIKDTLKLPTVFAKTGVKHLHHEAEKMHIGVYFEANGHGTVLFNAGAIAKLREAKPQSPAQADAVERLWALRDLINESVGDAMSDMLLVETILICKGWTLAQWDEAYTDMPSRLLKVVVNDRTIFKTTNAEQTLTAPKGLQDVVDALVAKFPRGRSFVRPSGTEDAVRVYAEAATRSDCDQLAYSVAGAVFDKAGGRGERPAEFI</sequence>
<evidence type="ECO:0000256" key="12">
    <source>
        <dbReference type="ARBA" id="ARBA00032065"/>
    </source>
</evidence>
<comment type="pathway">
    <text evidence="2 14">Nucleotide-sugar biosynthesis; UDP-N-acetyl-alpha-D-glucosamine biosynthesis; N-acetyl-alpha-D-glucosamine 1-phosphate from alpha-D-glucosamine 6-phosphate (route I): step 2/2.</text>
</comment>
<evidence type="ECO:0000256" key="2">
    <source>
        <dbReference type="ARBA" id="ARBA00004865"/>
    </source>
</evidence>
<dbReference type="Proteomes" id="UP001151518">
    <property type="component" value="Unassembled WGS sequence"/>
</dbReference>
<dbReference type="InterPro" id="IPR016657">
    <property type="entry name" value="PAGM"/>
</dbReference>
<proteinExistence type="inferred from homology"/>
<feature type="binding site" description="via phosphate group" evidence="17">
    <location>
        <position position="68"/>
    </location>
    <ligand>
        <name>Mg(2+)</name>
        <dbReference type="ChEBI" id="CHEBI:18420"/>
    </ligand>
</feature>
<comment type="caution">
    <text evidence="22">The sequence shown here is derived from an EMBL/GenBank/DDBJ whole genome shotgun (WGS) entry which is preliminary data.</text>
</comment>
<evidence type="ECO:0000256" key="14">
    <source>
        <dbReference type="PIRNR" id="PIRNR016408"/>
    </source>
</evidence>
<comment type="catalytic activity">
    <reaction evidence="1 14">
        <text>N-acetyl-alpha-D-glucosamine 1-phosphate = N-acetyl-D-glucosamine 6-phosphate</text>
        <dbReference type="Rhea" id="RHEA:23804"/>
        <dbReference type="ChEBI" id="CHEBI:57513"/>
        <dbReference type="ChEBI" id="CHEBI:57776"/>
        <dbReference type="EC" id="5.4.2.3"/>
    </reaction>
</comment>
<dbReference type="AlphaFoldDB" id="A0A9W8GDG6"/>
<comment type="similarity">
    <text evidence="3 14">Belongs to the phosphohexose mutase family.</text>
</comment>
<keyword evidence="7 14" id="KW-0460">Magnesium</keyword>
<accession>A0A9W8GDG6</accession>